<dbReference type="Proteomes" id="UP000798951">
    <property type="component" value="Unassembled WGS sequence"/>
</dbReference>
<keyword evidence="2" id="KW-1185">Reference proteome</keyword>
<dbReference type="RefSeq" id="WP_067981150.1">
    <property type="nucleotide sequence ID" value="NZ_VMSD01000003.1"/>
</dbReference>
<dbReference type="EMBL" id="VMSD01000003">
    <property type="protein sequence ID" value="KAF0847304.1"/>
    <property type="molecule type" value="Genomic_DNA"/>
</dbReference>
<evidence type="ECO:0000313" key="1">
    <source>
        <dbReference type="EMBL" id="KAF0847304.1"/>
    </source>
</evidence>
<proteinExistence type="predicted"/>
<evidence type="ECO:0000313" key="2">
    <source>
        <dbReference type="Proteomes" id="UP000798951"/>
    </source>
</evidence>
<reference evidence="1 2" key="1">
    <citation type="submission" date="2019-07" db="EMBL/GenBank/DDBJ databases">
        <title>Genomic Encyclopedia of Type Strains, Phase IV (KMG-IV): sequencing the most valuable type-strain genomes for metagenomic binning, comparative biology and taxonomic classification.</title>
        <authorList>
            <person name="Goeker M."/>
        </authorList>
    </citation>
    <scope>NUCLEOTIDE SEQUENCE [LARGE SCALE GENOMIC DNA]</scope>
    <source>
        <strain evidence="1 2">DSM 44831</strain>
    </source>
</reference>
<accession>A0ABQ6YND1</accession>
<comment type="caution">
    <text evidence="1">The sequence shown here is derived from an EMBL/GenBank/DDBJ whole genome shotgun (WGS) entry which is preliminary data.</text>
</comment>
<gene>
    <name evidence="1" type="ORF">FNL39_103202</name>
</gene>
<organism evidence="1 2">
    <name type="scientific">Nocardia caishijiensis</name>
    <dbReference type="NCBI Taxonomy" id="184756"/>
    <lineage>
        <taxon>Bacteria</taxon>
        <taxon>Bacillati</taxon>
        <taxon>Actinomycetota</taxon>
        <taxon>Actinomycetes</taxon>
        <taxon>Mycobacteriales</taxon>
        <taxon>Nocardiaceae</taxon>
        <taxon>Nocardia</taxon>
    </lineage>
</organism>
<name>A0ABQ6YND1_9NOCA</name>
<protein>
    <submittedName>
        <fullName evidence="1">Uncharacterized protein</fullName>
    </submittedName>
</protein>
<sequence>MSAVGFERETLMGELAALRRREALLWAVTQSSGAADEVVDLVAAVVEPVTSGATHRWLVDALTASVARERES</sequence>